<evidence type="ECO:0000256" key="1">
    <source>
        <dbReference type="SAM" id="Coils"/>
    </source>
</evidence>
<accession>A0A449B3U2</accession>
<keyword evidence="2" id="KW-1133">Transmembrane helix</keyword>
<sequence>MKRLNCTYEISKDKNYPWLLKHPKIKAGLAKFRTRQEALEWYMLLDFETAIWFQDDNRIFAGQLTIDNDEQNWYYYIKTKGFDGDATYEGICRELSINQHTFEINKKELEKRVKPLKEGEDFILISDPYTYFPAELEISKRKPKDYVDVEIIKDEFQNRIQSLEAKLNENAANAEKELEKLQDELATREAENEELKKIQEELIYKTTTIENVQVINRTLQEELAKTEAENEELRRKREKEDKESSTKIKVRTSQEEAEVKQIKEYGNTIDTLQYTELIYLNESDTVGAMALYIEKIKKILDNIEDKAISQDDYDRIKYNLWTLQSAVSKNIEKMPSDRIEIVSKLNDQLIYFCKKLIDSLTIDSELEDTPANQAYYYEAKLESKVPVSFETSYVLVDLYHVGFVPKDEYYYAIPNVTTRSTYSVTLVHSSDSTRTVKYESPYRETVRSYQEEVIEEIEVPEKVVEEEVVITKLPTVEEQPVVYEEIVEEPKVEVIDYTEEKQEEKVPANRSRWLYIAAIIALVIWIIILLIIAILAGVDLGTGAGLLNL</sequence>
<dbReference type="KEGG" id="mmau:NCTC10168_00190"/>
<dbReference type="NCBIfam" id="NF045932">
    <property type="entry name" value="MAG3090_fam_N"/>
    <property type="match status" value="1"/>
</dbReference>
<evidence type="ECO:0000313" key="3">
    <source>
        <dbReference type="EMBL" id="VEU75273.1"/>
    </source>
</evidence>
<evidence type="ECO:0000256" key="2">
    <source>
        <dbReference type="SAM" id="Phobius"/>
    </source>
</evidence>
<keyword evidence="4" id="KW-1185">Reference proteome</keyword>
<keyword evidence="2" id="KW-0812">Transmembrane</keyword>
<feature type="coiled-coil region" evidence="1">
    <location>
        <begin position="146"/>
        <end position="243"/>
    </location>
</feature>
<protein>
    <submittedName>
        <fullName evidence="3">Uncharacterized protein</fullName>
    </submittedName>
</protein>
<dbReference type="AlphaFoldDB" id="A0A449B3U2"/>
<proteinExistence type="predicted"/>
<dbReference type="OrthoDB" id="394221at2"/>
<dbReference type="Proteomes" id="UP000290243">
    <property type="component" value="Chromosome"/>
</dbReference>
<reference evidence="3 4" key="1">
    <citation type="submission" date="2019-01" db="EMBL/GenBank/DDBJ databases">
        <authorList>
            <consortium name="Pathogen Informatics"/>
        </authorList>
    </citation>
    <scope>NUCLEOTIDE SEQUENCE [LARGE SCALE GENOMIC DNA]</scope>
    <source>
        <strain evidence="3 4">NCTC10168</strain>
    </source>
</reference>
<feature type="transmembrane region" description="Helical" evidence="2">
    <location>
        <begin position="513"/>
        <end position="538"/>
    </location>
</feature>
<keyword evidence="2" id="KW-0472">Membrane</keyword>
<dbReference type="RefSeq" id="WP_129646229.1">
    <property type="nucleotide sequence ID" value="NZ_LR215037.1"/>
</dbReference>
<name>A0A449B3U2_9BACT</name>
<dbReference type="EMBL" id="LR215037">
    <property type="protein sequence ID" value="VEU75273.1"/>
    <property type="molecule type" value="Genomic_DNA"/>
</dbReference>
<organism evidence="3 4">
    <name type="scientific">Mycoplasmopsis maculosa</name>
    <dbReference type="NCBI Taxonomy" id="114885"/>
    <lineage>
        <taxon>Bacteria</taxon>
        <taxon>Bacillati</taxon>
        <taxon>Mycoplasmatota</taxon>
        <taxon>Mycoplasmoidales</taxon>
        <taxon>Metamycoplasmataceae</taxon>
        <taxon>Mycoplasmopsis</taxon>
    </lineage>
</organism>
<gene>
    <name evidence="3" type="ORF">NCTC10168_00190</name>
</gene>
<evidence type="ECO:0000313" key="4">
    <source>
        <dbReference type="Proteomes" id="UP000290243"/>
    </source>
</evidence>
<keyword evidence="1" id="KW-0175">Coiled coil</keyword>